<evidence type="ECO:0000256" key="5">
    <source>
        <dbReference type="ARBA" id="ARBA00023128"/>
    </source>
</evidence>
<dbReference type="FunFam" id="3.40.50.720:FF:000366">
    <property type="entry name" value="Protein FMP52, mitochondrial"/>
    <property type="match status" value="1"/>
</dbReference>
<evidence type="ECO:0000313" key="9">
    <source>
        <dbReference type="EMBL" id="QUC20379.1"/>
    </source>
</evidence>
<dbReference type="PANTHER" id="PTHR14097">
    <property type="entry name" value="OXIDOREDUCTASE HTATIP2"/>
    <property type="match status" value="1"/>
</dbReference>
<evidence type="ECO:0000256" key="3">
    <source>
        <dbReference type="ARBA" id="ARBA00022787"/>
    </source>
</evidence>
<feature type="region of interest" description="Disordered" evidence="7">
    <location>
        <begin position="235"/>
        <end position="259"/>
    </location>
</feature>
<keyword evidence="6" id="KW-0472">Membrane</keyword>
<sequence length="259" mass="26370">MTSPTPLAAVVVGSTGLVGSSILSNLLADDTYKPTHTISRRAPQASSPNLNAVVTADTAAWPAALRGLSPPPATFFSALGTTRAAAGGIANQWKIDHDLNVELARAARDAGVRTFVLVSSGGTRGLPFSLTPYARMKNGVEDAVRELGFEHAIVVRPGMILGEREQHRLAEGVLQAVVRGLGRLSPAAQDAVGQDAGVIARAAVRAARLADEGGAPGKYWVLEAGDILRLGRTDGQGAGADSQAGAGAGAGAADVAAKR</sequence>
<dbReference type="InterPro" id="IPR001509">
    <property type="entry name" value="Epimerase_deHydtase"/>
</dbReference>
<keyword evidence="3" id="KW-1000">Mitochondrion outer membrane</keyword>
<evidence type="ECO:0000313" key="10">
    <source>
        <dbReference type="Proteomes" id="UP000027002"/>
    </source>
</evidence>
<evidence type="ECO:0000256" key="1">
    <source>
        <dbReference type="ARBA" id="ARBA00004450"/>
    </source>
</evidence>
<protein>
    <recommendedName>
        <fullName evidence="8">NAD-dependent epimerase/dehydratase domain-containing protein</fullName>
    </recommendedName>
</protein>
<evidence type="ECO:0000256" key="7">
    <source>
        <dbReference type="SAM" id="MobiDB-lite"/>
    </source>
</evidence>
<dbReference type="SUPFAM" id="SSF51735">
    <property type="entry name" value="NAD(P)-binding Rossmann-fold domains"/>
    <property type="match status" value="1"/>
</dbReference>
<dbReference type="InterPro" id="IPR036291">
    <property type="entry name" value="NAD(P)-bd_dom_sf"/>
</dbReference>
<dbReference type="Proteomes" id="UP000027002">
    <property type="component" value="Chromosome 4"/>
</dbReference>
<feature type="compositionally biased region" description="Low complexity" evidence="7">
    <location>
        <begin position="239"/>
        <end position="259"/>
    </location>
</feature>
<feature type="domain" description="NAD-dependent epimerase/dehydratase" evidence="8">
    <location>
        <begin position="10"/>
        <end position="179"/>
    </location>
</feature>
<evidence type="ECO:0000256" key="2">
    <source>
        <dbReference type="ARBA" id="ARBA00006617"/>
    </source>
</evidence>
<keyword evidence="5" id="KW-0496">Mitochondrion</keyword>
<dbReference type="Pfam" id="PF01370">
    <property type="entry name" value="Epimerase"/>
    <property type="match status" value="1"/>
</dbReference>
<dbReference type="KEGG" id="uvi:66065398"/>
<dbReference type="RefSeq" id="XP_042998052.1">
    <property type="nucleotide sequence ID" value="XM_043142118.1"/>
</dbReference>
<keyword evidence="4" id="KW-0809">Transit peptide</keyword>
<comment type="subcellular location">
    <subcellularLocation>
        <location evidence="1">Mitochondrion outer membrane</location>
        <topology evidence="1">Peripheral membrane protein</topology>
    </subcellularLocation>
</comment>
<evidence type="ECO:0000256" key="4">
    <source>
        <dbReference type="ARBA" id="ARBA00022946"/>
    </source>
</evidence>
<reference evidence="9" key="1">
    <citation type="submission" date="2020-03" db="EMBL/GenBank/DDBJ databases">
        <title>A mixture of massive structural variations and highly conserved coding sequences in Ustilaginoidea virens genome.</title>
        <authorList>
            <person name="Zhang K."/>
            <person name="Zhao Z."/>
            <person name="Zhang Z."/>
            <person name="Li Y."/>
            <person name="Hsiang T."/>
            <person name="Sun W."/>
        </authorList>
    </citation>
    <scope>NUCLEOTIDE SEQUENCE</scope>
    <source>
        <strain evidence="9">UV-8b</strain>
    </source>
</reference>
<gene>
    <name evidence="9" type="ORF">UV8b_04620</name>
</gene>
<dbReference type="GO" id="GO:0005741">
    <property type="term" value="C:mitochondrial outer membrane"/>
    <property type="evidence" value="ECO:0007669"/>
    <property type="project" value="UniProtKB-SubCell"/>
</dbReference>
<comment type="similarity">
    <text evidence="2">Belongs to the FMP52 family.</text>
</comment>
<accession>A0A8E5HRS8</accession>
<dbReference type="EMBL" id="CP072756">
    <property type="protein sequence ID" value="QUC20379.1"/>
    <property type="molecule type" value="Genomic_DNA"/>
</dbReference>
<dbReference type="Gene3D" id="3.40.50.720">
    <property type="entry name" value="NAD(P)-binding Rossmann-like Domain"/>
    <property type="match status" value="1"/>
</dbReference>
<dbReference type="OrthoDB" id="430436at2759"/>
<organism evidence="9 10">
    <name type="scientific">Ustilaginoidea virens</name>
    <name type="common">Rice false smut fungus</name>
    <name type="synonym">Villosiclava virens</name>
    <dbReference type="NCBI Taxonomy" id="1159556"/>
    <lineage>
        <taxon>Eukaryota</taxon>
        <taxon>Fungi</taxon>
        <taxon>Dikarya</taxon>
        <taxon>Ascomycota</taxon>
        <taxon>Pezizomycotina</taxon>
        <taxon>Sordariomycetes</taxon>
        <taxon>Hypocreomycetidae</taxon>
        <taxon>Hypocreales</taxon>
        <taxon>Clavicipitaceae</taxon>
        <taxon>Ustilaginoidea</taxon>
    </lineage>
</organism>
<keyword evidence="10" id="KW-1185">Reference proteome</keyword>
<evidence type="ECO:0000256" key="6">
    <source>
        <dbReference type="ARBA" id="ARBA00023136"/>
    </source>
</evidence>
<proteinExistence type="inferred from homology"/>
<name>A0A8E5HRS8_USTVR</name>
<dbReference type="GO" id="GO:0051170">
    <property type="term" value="P:import into nucleus"/>
    <property type="evidence" value="ECO:0007669"/>
    <property type="project" value="TreeGrafter"/>
</dbReference>
<dbReference type="AlphaFoldDB" id="A0A8E5HRS8"/>
<dbReference type="PANTHER" id="PTHR14097:SF7">
    <property type="entry name" value="OXIDOREDUCTASE HTATIP2"/>
    <property type="match status" value="1"/>
</dbReference>
<dbReference type="GeneID" id="66065398"/>
<evidence type="ECO:0000259" key="8">
    <source>
        <dbReference type="Pfam" id="PF01370"/>
    </source>
</evidence>